<dbReference type="RefSeq" id="WP_132985224.1">
    <property type="nucleotide sequence ID" value="NZ_BMME01000001.1"/>
</dbReference>
<feature type="transmembrane region" description="Helical" evidence="2">
    <location>
        <begin position="9"/>
        <end position="27"/>
    </location>
</feature>
<dbReference type="InterPro" id="IPR007730">
    <property type="entry name" value="SPOR-like_dom"/>
</dbReference>
<evidence type="ECO:0000313" key="4">
    <source>
        <dbReference type="EMBL" id="GGK01195.1"/>
    </source>
</evidence>
<keyword evidence="2" id="KW-1133">Transmembrane helix</keyword>
<gene>
    <name evidence="4" type="ORF">GCM10011394_08030</name>
</gene>
<evidence type="ECO:0000313" key="5">
    <source>
        <dbReference type="Proteomes" id="UP000599009"/>
    </source>
</evidence>
<evidence type="ECO:0000256" key="1">
    <source>
        <dbReference type="SAM" id="MobiDB-lite"/>
    </source>
</evidence>
<feature type="region of interest" description="Disordered" evidence="1">
    <location>
        <begin position="121"/>
        <end position="175"/>
    </location>
</feature>
<dbReference type="PANTHER" id="PTHR38687">
    <property type="entry name" value="CELL DIVISION PROTEIN DEDD-RELATED"/>
    <property type="match status" value="1"/>
</dbReference>
<keyword evidence="2" id="KW-0472">Membrane</keyword>
<sequence length="365" mass="36556">MDSGLKQRLVGAAVLIALAVIFLPMLVQGPAPDSGVSDLSLQVPDAPTGDYVTRDLPLVVPNATTSAGLLADDGSLATVDTATARPEGDARHEDAADLASDVATLPVAGSDVAAEPLAPEPVAETPREAAPEPTSPPVATTRPEPPAPEPAQPEPPKPTPAPPAPPAPRLPAATAGGDYAVNFGAYATRADAGTVVERLRRENLPAYVEETRVNGRDAWRVRIGPYAGRADAESARVRAAGIGSRAQAAVVALDAATPASSGSGSAAAPRATTGSTTPAASAPAAAGGTGFAVQLGAFGNAADANALRDRLRAAGIGAFTDTVQTDNGTLTRVKAGPVATRGDADQLKARVKSGFGIDGLVRSHP</sequence>
<feature type="compositionally biased region" description="Pro residues" evidence="1">
    <location>
        <begin position="143"/>
        <end position="169"/>
    </location>
</feature>
<dbReference type="SUPFAM" id="SSF110997">
    <property type="entry name" value="Sporulation related repeat"/>
    <property type="match status" value="2"/>
</dbReference>
<dbReference type="InterPro" id="IPR052521">
    <property type="entry name" value="Cell_div_SPOR-domain"/>
</dbReference>
<keyword evidence="5" id="KW-1185">Reference proteome</keyword>
<name>A0ABQ2E8V0_9GAMM</name>
<organism evidence="4 5">
    <name type="scientific">Luteimonas terricola</name>
    <dbReference type="NCBI Taxonomy" id="645597"/>
    <lineage>
        <taxon>Bacteria</taxon>
        <taxon>Pseudomonadati</taxon>
        <taxon>Pseudomonadota</taxon>
        <taxon>Gammaproteobacteria</taxon>
        <taxon>Lysobacterales</taxon>
        <taxon>Lysobacteraceae</taxon>
        <taxon>Luteimonas</taxon>
    </lineage>
</organism>
<dbReference type="Proteomes" id="UP000599009">
    <property type="component" value="Unassembled WGS sequence"/>
</dbReference>
<dbReference type="EMBL" id="BMME01000001">
    <property type="protein sequence ID" value="GGK01195.1"/>
    <property type="molecule type" value="Genomic_DNA"/>
</dbReference>
<evidence type="ECO:0000259" key="3">
    <source>
        <dbReference type="PROSITE" id="PS51724"/>
    </source>
</evidence>
<dbReference type="InterPro" id="IPR036680">
    <property type="entry name" value="SPOR-like_sf"/>
</dbReference>
<dbReference type="Gene3D" id="3.30.70.1070">
    <property type="entry name" value="Sporulation related repeat"/>
    <property type="match status" value="2"/>
</dbReference>
<accession>A0ABQ2E8V0</accession>
<dbReference type="PANTHER" id="PTHR38687:SF1">
    <property type="entry name" value="CELL DIVISION PROTEIN DEDD"/>
    <property type="match status" value="1"/>
</dbReference>
<reference evidence="5" key="1">
    <citation type="journal article" date="2019" name="Int. J. Syst. Evol. Microbiol.">
        <title>The Global Catalogue of Microorganisms (GCM) 10K type strain sequencing project: providing services to taxonomists for standard genome sequencing and annotation.</title>
        <authorList>
            <consortium name="The Broad Institute Genomics Platform"/>
            <consortium name="The Broad Institute Genome Sequencing Center for Infectious Disease"/>
            <person name="Wu L."/>
            <person name="Ma J."/>
        </authorList>
    </citation>
    <scope>NUCLEOTIDE SEQUENCE [LARGE SCALE GENOMIC DNA]</scope>
    <source>
        <strain evidence="5">CGMCC 1.8985</strain>
    </source>
</reference>
<evidence type="ECO:0000256" key="2">
    <source>
        <dbReference type="SAM" id="Phobius"/>
    </source>
</evidence>
<dbReference type="PROSITE" id="PS51724">
    <property type="entry name" value="SPOR"/>
    <property type="match status" value="2"/>
</dbReference>
<keyword evidence="2" id="KW-0812">Transmembrane</keyword>
<feature type="region of interest" description="Disordered" evidence="1">
    <location>
        <begin position="258"/>
        <end position="285"/>
    </location>
</feature>
<protein>
    <recommendedName>
        <fullName evidence="3">SPOR domain-containing protein</fullName>
    </recommendedName>
</protein>
<feature type="domain" description="SPOR" evidence="3">
    <location>
        <begin position="285"/>
        <end position="364"/>
    </location>
</feature>
<comment type="caution">
    <text evidence="4">The sequence shown here is derived from an EMBL/GenBank/DDBJ whole genome shotgun (WGS) entry which is preliminary data.</text>
</comment>
<feature type="domain" description="SPOR" evidence="3">
    <location>
        <begin position="173"/>
        <end position="253"/>
    </location>
</feature>
<dbReference type="Pfam" id="PF05036">
    <property type="entry name" value="SPOR"/>
    <property type="match status" value="2"/>
</dbReference>
<proteinExistence type="predicted"/>